<dbReference type="EMBL" id="JBDFQZ010000003">
    <property type="protein sequence ID" value="KAK9740127.1"/>
    <property type="molecule type" value="Genomic_DNA"/>
</dbReference>
<comment type="caution">
    <text evidence="2">The sequence shown here is derived from an EMBL/GenBank/DDBJ whole genome shotgun (WGS) entry which is preliminary data.</text>
</comment>
<organism evidence="2 3">
    <name type="scientific">Saponaria officinalis</name>
    <name type="common">Common soapwort</name>
    <name type="synonym">Lychnis saponaria</name>
    <dbReference type="NCBI Taxonomy" id="3572"/>
    <lineage>
        <taxon>Eukaryota</taxon>
        <taxon>Viridiplantae</taxon>
        <taxon>Streptophyta</taxon>
        <taxon>Embryophyta</taxon>
        <taxon>Tracheophyta</taxon>
        <taxon>Spermatophyta</taxon>
        <taxon>Magnoliopsida</taxon>
        <taxon>eudicotyledons</taxon>
        <taxon>Gunneridae</taxon>
        <taxon>Pentapetalae</taxon>
        <taxon>Caryophyllales</taxon>
        <taxon>Caryophyllaceae</taxon>
        <taxon>Caryophylleae</taxon>
        <taxon>Saponaria</taxon>
    </lineage>
</organism>
<evidence type="ECO:0000313" key="3">
    <source>
        <dbReference type="Proteomes" id="UP001443914"/>
    </source>
</evidence>
<dbReference type="Proteomes" id="UP001443914">
    <property type="component" value="Unassembled WGS sequence"/>
</dbReference>
<feature type="compositionally biased region" description="Polar residues" evidence="1">
    <location>
        <begin position="21"/>
        <end position="35"/>
    </location>
</feature>
<gene>
    <name evidence="2" type="ORF">RND81_03G013600</name>
</gene>
<accession>A0AAW1M6N4</accession>
<name>A0AAW1M6N4_SAPOF</name>
<evidence type="ECO:0000256" key="1">
    <source>
        <dbReference type="SAM" id="MobiDB-lite"/>
    </source>
</evidence>
<protein>
    <submittedName>
        <fullName evidence="2">Uncharacterized protein</fullName>
    </submittedName>
</protein>
<evidence type="ECO:0000313" key="2">
    <source>
        <dbReference type="EMBL" id="KAK9740127.1"/>
    </source>
</evidence>
<dbReference type="AlphaFoldDB" id="A0AAW1M6N4"/>
<keyword evidence="3" id="KW-1185">Reference proteome</keyword>
<proteinExistence type="predicted"/>
<sequence>MKENKEEKISEEEKNVEEQQHNAPNISEMKATTKNAYGGGMYAPEKASENMSRPPASDTQSADGPVEARLKPKHQPPSSGDRDIDITSQSYIQ</sequence>
<reference evidence="2" key="1">
    <citation type="submission" date="2024-03" db="EMBL/GenBank/DDBJ databases">
        <title>WGS assembly of Saponaria officinalis var. Norfolk2.</title>
        <authorList>
            <person name="Jenkins J."/>
            <person name="Shu S."/>
            <person name="Grimwood J."/>
            <person name="Barry K."/>
            <person name="Goodstein D."/>
            <person name="Schmutz J."/>
            <person name="Leebens-Mack J."/>
            <person name="Osbourn A."/>
        </authorList>
    </citation>
    <scope>NUCLEOTIDE SEQUENCE [LARGE SCALE GENOMIC DNA]</scope>
    <source>
        <strain evidence="2">JIC</strain>
    </source>
</reference>
<feature type="region of interest" description="Disordered" evidence="1">
    <location>
        <begin position="1"/>
        <end position="93"/>
    </location>
</feature>
<feature type="compositionally biased region" description="Basic and acidic residues" evidence="1">
    <location>
        <begin position="1"/>
        <end position="20"/>
    </location>
</feature>